<dbReference type="GO" id="GO:0003677">
    <property type="term" value="F:DNA binding"/>
    <property type="evidence" value="ECO:0007669"/>
    <property type="project" value="UniProtKB-KW"/>
</dbReference>
<dbReference type="InterPro" id="IPR058532">
    <property type="entry name" value="YjbR/MT2646/Rv2570-like"/>
</dbReference>
<name>A0A9D1MWI4_9BACT</name>
<evidence type="ECO:0000313" key="2">
    <source>
        <dbReference type="Proteomes" id="UP000886852"/>
    </source>
</evidence>
<comment type="caution">
    <text evidence="1">The sequence shown here is derived from an EMBL/GenBank/DDBJ whole genome shotgun (WGS) entry which is preliminary data.</text>
</comment>
<dbReference type="SUPFAM" id="SSF142906">
    <property type="entry name" value="YjbR-like"/>
    <property type="match status" value="1"/>
</dbReference>
<accession>A0A9D1MWI4</accession>
<dbReference type="Pfam" id="PF04237">
    <property type="entry name" value="YjbR"/>
    <property type="match status" value="1"/>
</dbReference>
<dbReference type="PANTHER" id="PTHR35145">
    <property type="entry name" value="CYTOPLASMIC PROTEIN-RELATED"/>
    <property type="match status" value="1"/>
</dbReference>
<reference evidence="1" key="2">
    <citation type="journal article" date="2021" name="PeerJ">
        <title>Extensive microbial diversity within the chicken gut microbiome revealed by metagenomics and culture.</title>
        <authorList>
            <person name="Gilroy R."/>
            <person name="Ravi A."/>
            <person name="Getino M."/>
            <person name="Pursley I."/>
            <person name="Horton D.L."/>
            <person name="Alikhan N.F."/>
            <person name="Baker D."/>
            <person name="Gharbi K."/>
            <person name="Hall N."/>
            <person name="Watson M."/>
            <person name="Adriaenssens E.M."/>
            <person name="Foster-Nyarko E."/>
            <person name="Jarju S."/>
            <person name="Secka A."/>
            <person name="Antonio M."/>
            <person name="Oren A."/>
            <person name="Chaudhuri R.R."/>
            <person name="La Ragione R."/>
            <person name="Hildebrand F."/>
            <person name="Pallen M.J."/>
        </authorList>
    </citation>
    <scope>NUCLEOTIDE SEQUENCE</scope>
    <source>
        <strain evidence="1">ChiHjej12B11-7776</strain>
    </source>
</reference>
<dbReference type="AlphaFoldDB" id="A0A9D1MWI4"/>
<protein>
    <submittedName>
        <fullName evidence="1">MmcQ/YjbR family DNA-binding protein</fullName>
    </submittedName>
</protein>
<gene>
    <name evidence="1" type="ORF">IAC72_00670</name>
</gene>
<dbReference type="EMBL" id="DVOC01000015">
    <property type="protein sequence ID" value="HIU90514.1"/>
    <property type="molecule type" value="Genomic_DNA"/>
</dbReference>
<dbReference type="InterPro" id="IPR038056">
    <property type="entry name" value="YjbR-like_sf"/>
</dbReference>
<dbReference type="Gene3D" id="3.90.1150.30">
    <property type="match status" value="1"/>
</dbReference>
<proteinExistence type="predicted"/>
<keyword evidence="1" id="KW-0238">DNA-binding</keyword>
<dbReference type="PANTHER" id="PTHR35145:SF1">
    <property type="entry name" value="CYTOPLASMIC PROTEIN"/>
    <property type="match status" value="1"/>
</dbReference>
<organism evidence="1 2">
    <name type="scientific">Candidatus Fimimonas merdipullorum</name>
    <dbReference type="NCBI Taxonomy" id="2840822"/>
    <lineage>
        <taxon>Bacteria</taxon>
        <taxon>Pseudomonadati</taxon>
        <taxon>Myxococcota</taxon>
        <taxon>Myxococcia</taxon>
        <taxon>Myxococcales</taxon>
        <taxon>Cystobacterineae</taxon>
        <taxon>Myxococcaceae</taxon>
        <taxon>Myxococcaceae incertae sedis</taxon>
        <taxon>Candidatus Fimimonas</taxon>
    </lineage>
</organism>
<dbReference type="InterPro" id="IPR007351">
    <property type="entry name" value="YjbR"/>
</dbReference>
<evidence type="ECO:0000313" key="1">
    <source>
        <dbReference type="EMBL" id="HIU90514.1"/>
    </source>
</evidence>
<sequence length="121" mass="14219">MTDRTSAIRACMRLKHVYEDYPFDDDNWTAMRHRENGKIFALIFFRNGDFWINLKALPEMGAVWRQQFPRSVFAAYHMNKMHWIGVLLDGSLSDELIFSLIFDSYVLTLPASAKSRLRAKK</sequence>
<reference evidence="1" key="1">
    <citation type="submission" date="2020-10" db="EMBL/GenBank/DDBJ databases">
        <authorList>
            <person name="Gilroy R."/>
        </authorList>
    </citation>
    <scope>NUCLEOTIDE SEQUENCE</scope>
    <source>
        <strain evidence="1">ChiHjej12B11-7776</strain>
    </source>
</reference>
<dbReference type="Proteomes" id="UP000886852">
    <property type="component" value="Unassembled WGS sequence"/>
</dbReference>